<name>A0A1V2I583_9ACTN</name>
<dbReference type="AlphaFoldDB" id="A0A1V2I583"/>
<evidence type="ECO:0000313" key="2">
    <source>
        <dbReference type="Proteomes" id="UP000188929"/>
    </source>
</evidence>
<dbReference type="Proteomes" id="UP000188929">
    <property type="component" value="Unassembled WGS sequence"/>
</dbReference>
<dbReference type="OrthoDB" id="3214584at2"/>
<keyword evidence="2" id="KW-1185">Reference proteome</keyword>
<accession>A0A1V2I583</accession>
<dbReference type="RefSeq" id="WP_076819982.1">
    <property type="nucleotide sequence ID" value="NZ_MOMC01000054.1"/>
</dbReference>
<gene>
    <name evidence="1" type="ORF">BL253_25820</name>
</gene>
<comment type="caution">
    <text evidence="1">The sequence shown here is derived from an EMBL/GenBank/DDBJ whole genome shotgun (WGS) entry which is preliminary data.</text>
</comment>
<organism evidence="1 2">
    <name type="scientific">Pseudofrankia asymbiotica</name>
    <dbReference type="NCBI Taxonomy" id="1834516"/>
    <lineage>
        <taxon>Bacteria</taxon>
        <taxon>Bacillati</taxon>
        <taxon>Actinomycetota</taxon>
        <taxon>Actinomycetes</taxon>
        <taxon>Frankiales</taxon>
        <taxon>Frankiaceae</taxon>
        <taxon>Pseudofrankia</taxon>
    </lineage>
</organism>
<proteinExistence type="predicted"/>
<dbReference type="EMBL" id="MOMC01000054">
    <property type="protein sequence ID" value="ONH26039.1"/>
    <property type="molecule type" value="Genomic_DNA"/>
</dbReference>
<protein>
    <submittedName>
        <fullName evidence="1">Uncharacterized protein</fullName>
    </submittedName>
</protein>
<sequence length="69" mass="7837">MEAIPDRQEIVRYCQECARHSVLLATGHGSLWECAGCGTWLRWPLQPAVPDLSTVTVLDHHRARRRKAS</sequence>
<evidence type="ECO:0000313" key="1">
    <source>
        <dbReference type="EMBL" id="ONH26039.1"/>
    </source>
</evidence>
<dbReference type="STRING" id="1834516.BL253_25820"/>
<reference evidence="2" key="1">
    <citation type="submission" date="2016-10" db="EMBL/GenBank/DDBJ databases">
        <title>Frankia sp. NRRL B-16386 Genome sequencing.</title>
        <authorList>
            <person name="Ghodhbane-Gtari F."/>
            <person name="Swanson E."/>
            <person name="Gueddou A."/>
            <person name="Hezbri K."/>
            <person name="Ktari K."/>
            <person name="Nouioui I."/>
            <person name="Morris K."/>
            <person name="Simpson S."/>
            <person name="Abebe-Akele F."/>
            <person name="Thomas K."/>
            <person name="Gtari M."/>
            <person name="Tisa L.S."/>
        </authorList>
    </citation>
    <scope>NUCLEOTIDE SEQUENCE [LARGE SCALE GENOMIC DNA]</scope>
    <source>
        <strain evidence="2">NRRL B-16386</strain>
    </source>
</reference>